<evidence type="ECO:0000313" key="10">
    <source>
        <dbReference type="Proteomes" id="UP001151088"/>
    </source>
</evidence>
<gene>
    <name evidence="9" type="ORF">NVS89_21090</name>
</gene>
<feature type="transmembrane region" description="Helical" evidence="8">
    <location>
        <begin position="25"/>
        <end position="46"/>
    </location>
</feature>
<dbReference type="PANTHER" id="PTHR30269:SF37">
    <property type="entry name" value="MEMBRANE TRANSPORTER PROTEIN"/>
    <property type="match status" value="1"/>
</dbReference>
<dbReference type="GO" id="GO:0005886">
    <property type="term" value="C:plasma membrane"/>
    <property type="evidence" value="ECO:0007669"/>
    <property type="project" value="UniProtKB-SubCell"/>
</dbReference>
<evidence type="ECO:0000313" key="9">
    <source>
        <dbReference type="EMBL" id="MCS0497590.1"/>
    </source>
</evidence>
<dbReference type="PANTHER" id="PTHR30269">
    <property type="entry name" value="TRANSMEMBRANE PROTEIN YFCA"/>
    <property type="match status" value="1"/>
</dbReference>
<keyword evidence="4 8" id="KW-1003">Cell membrane</keyword>
<dbReference type="RefSeq" id="WP_258734738.1">
    <property type="nucleotide sequence ID" value="NZ_JANTHZ010000013.1"/>
</dbReference>
<evidence type="ECO:0000256" key="8">
    <source>
        <dbReference type="RuleBase" id="RU363041"/>
    </source>
</evidence>
<feature type="transmembrane region" description="Helical" evidence="8">
    <location>
        <begin position="160"/>
        <end position="186"/>
    </location>
</feature>
<feature type="transmembrane region" description="Helical" evidence="8">
    <location>
        <begin position="127"/>
        <end position="148"/>
    </location>
</feature>
<protein>
    <recommendedName>
        <fullName evidence="8">Probable membrane transporter protein</fullName>
    </recommendedName>
</protein>
<keyword evidence="7 8" id="KW-0472">Membrane</keyword>
<evidence type="ECO:0000256" key="1">
    <source>
        <dbReference type="ARBA" id="ARBA00004651"/>
    </source>
</evidence>
<keyword evidence="10" id="KW-1185">Reference proteome</keyword>
<accession>A0A9X2PGR8</accession>
<organism evidence="9 10">
    <name type="scientific">Ancylobacter mangrovi</name>
    <dbReference type="NCBI Taxonomy" id="2972472"/>
    <lineage>
        <taxon>Bacteria</taxon>
        <taxon>Pseudomonadati</taxon>
        <taxon>Pseudomonadota</taxon>
        <taxon>Alphaproteobacteria</taxon>
        <taxon>Hyphomicrobiales</taxon>
        <taxon>Xanthobacteraceae</taxon>
        <taxon>Ancylobacter</taxon>
    </lineage>
</organism>
<name>A0A9X2PGR8_9HYPH</name>
<feature type="transmembrane region" description="Helical" evidence="8">
    <location>
        <begin position="198"/>
        <end position="216"/>
    </location>
</feature>
<sequence>MEARIDAPDRRDYHLTAPRPAGMRLYIGLPMSFDPVLAGALLTALVAGTTRGFAGFGGALIFVPLISAAYGPRVSAPTLLIVDTALTLPFVIRAFRDCVWRQVAPLAIGAVVAVPAGVAILRHADPLALRWALAGLGLAMLAPVMAGWRHSGQQRLPSKLALGAFAGVLGGAAQMSGPPLVAYWLGSNQPPALVRANMFGFFALVTVASATAYAANGMLTREVGWLVLVLGPAYAAGLFLGARAFRGTSDRNFRFIAYWIITLALLLSLPVFDTLLGR</sequence>
<keyword evidence="5 8" id="KW-0812">Transmembrane</keyword>
<dbReference type="InterPro" id="IPR052017">
    <property type="entry name" value="TSUP"/>
</dbReference>
<evidence type="ECO:0000256" key="2">
    <source>
        <dbReference type="ARBA" id="ARBA00009142"/>
    </source>
</evidence>
<dbReference type="AlphaFoldDB" id="A0A9X2PGR8"/>
<feature type="transmembrane region" description="Helical" evidence="8">
    <location>
        <begin position="223"/>
        <end position="244"/>
    </location>
</feature>
<feature type="transmembrane region" description="Helical" evidence="8">
    <location>
        <begin position="256"/>
        <end position="276"/>
    </location>
</feature>
<evidence type="ECO:0000256" key="4">
    <source>
        <dbReference type="ARBA" id="ARBA00022475"/>
    </source>
</evidence>
<comment type="caution">
    <text evidence="9">The sequence shown here is derived from an EMBL/GenBank/DDBJ whole genome shotgun (WGS) entry which is preliminary data.</text>
</comment>
<evidence type="ECO:0000256" key="7">
    <source>
        <dbReference type="ARBA" id="ARBA00023136"/>
    </source>
</evidence>
<keyword evidence="6 8" id="KW-1133">Transmembrane helix</keyword>
<dbReference type="InterPro" id="IPR002781">
    <property type="entry name" value="TM_pro_TauE-like"/>
</dbReference>
<comment type="similarity">
    <text evidence="2 8">Belongs to the 4-toluene sulfonate uptake permease (TSUP) (TC 2.A.102) family.</text>
</comment>
<comment type="subcellular location">
    <subcellularLocation>
        <location evidence="1 8">Cell membrane</location>
        <topology evidence="1 8">Multi-pass membrane protein</topology>
    </subcellularLocation>
</comment>
<keyword evidence="3" id="KW-0813">Transport</keyword>
<dbReference type="Proteomes" id="UP001151088">
    <property type="component" value="Unassembled WGS sequence"/>
</dbReference>
<feature type="transmembrane region" description="Helical" evidence="8">
    <location>
        <begin position="53"/>
        <end position="70"/>
    </location>
</feature>
<evidence type="ECO:0000256" key="5">
    <source>
        <dbReference type="ARBA" id="ARBA00022692"/>
    </source>
</evidence>
<feature type="transmembrane region" description="Helical" evidence="8">
    <location>
        <begin position="103"/>
        <end position="121"/>
    </location>
</feature>
<dbReference type="EMBL" id="JANTHZ010000013">
    <property type="protein sequence ID" value="MCS0497590.1"/>
    <property type="molecule type" value="Genomic_DNA"/>
</dbReference>
<evidence type="ECO:0000256" key="3">
    <source>
        <dbReference type="ARBA" id="ARBA00022448"/>
    </source>
</evidence>
<reference evidence="9" key="1">
    <citation type="submission" date="2022-08" db="EMBL/GenBank/DDBJ databases">
        <authorList>
            <person name="Li F."/>
        </authorList>
    </citation>
    <scope>NUCLEOTIDE SEQUENCE</scope>
    <source>
        <strain evidence="9">MQZ15Z-1</strain>
    </source>
</reference>
<evidence type="ECO:0000256" key="6">
    <source>
        <dbReference type="ARBA" id="ARBA00022989"/>
    </source>
</evidence>
<dbReference type="Pfam" id="PF01925">
    <property type="entry name" value="TauE"/>
    <property type="match status" value="1"/>
</dbReference>
<proteinExistence type="inferred from homology"/>